<dbReference type="SUPFAM" id="SSF52540">
    <property type="entry name" value="P-loop containing nucleoside triphosphate hydrolases"/>
    <property type="match status" value="1"/>
</dbReference>
<evidence type="ECO:0000256" key="2">
    <source>
        <dbReference type="ARBA" id="ARBA00022448"/>
    </source>
</evidence>
<evidence type="ECO:0000256" key="8">
    <source>
        <dbReference type="SAM" id="Phobius"/>
    </source>
</evidence>
<dbReference type="Gene3D" id="1.20.1560.10">
    <property type="entry name" value="ABC transporter type 1, transmembrane domain"/>
    <property type="match status" value="1"/>
</dbReference>
<keyword evidence="6 8" id="KW-1133">Transmembrane helix</keyword>
<keyword evidence="12" id="KW-1185">Reference proteome</keyword>
<feature type="transmembrane region" description="Helical" evidence="8">
    <location>
        <begin position="120"/>
        <end position="140"/>
    </location>
</feature>
<dbReference type="Pfam" id="PF00005">
    <property type="entry name" value="ABC_tran"/>
    <property type="match status" value="1"/>
</dbReference>
<evidence type="ECO:0000313" key="11">
    <source>
        <dbReference type="EMBL" id="MBH0779915.1"/>
    </source>
</evidence>
<dbReference type="EMBL" id="JADMLG010000012">
    <property type="protein sequence ID" value="MBH0779915.1"/>
    <property type="molecule type" value="Genomic_DNA"/>
</dbReference>
<dbReference type="GO" id="GO:0016887">
    <property type="term" value="F:ATP hydrolysis activity"/>
    <property type="evidence" value="ECO:0007669"/>
    <property type="project" value="InterPro"/>
</dbReference>
<dbReference type="InterPro" id="IPR036640">
    <property type="entry name" value="ABC1_TM_sf"/>
</dbReference>
<dbReference type="Gene3D" id="3.40.50.300">
    <property type="entry name" value="P-loop containing nucleotide triphosphate hydrolases"/>
    <property type="match status" value="1"/>
</dbReference>
<dbReference type="PANTHER" id="PTHR11384">
    <property type="entry name" value="ATP-BINDING CASSETTE, SUB-FAMILY D MEMBER"/>
    <property type="match status" value="1"/>
</dbReference>
<dbReference type="CDD" id="cd03223">
    <property type="entry name" value="ABCD_peroxisomal_ALDP"/>
    <property type="match status" value="1"/>
</dbReference>
<dbReference type="PROSITE" id="PS50929">
    <property type="entry name" value="ABC_TM1F"/>
    <property type="match status" value="1"/>
</dbReference>
<organism evidence="11 12">
    <name type="scientific">Nocardia bovistercoris</name>
    <dbReference type="NCBI Taxonomy" id="2785916"/>
    <lineage>
        <taxon>Bacteria</taxon>
        <taxon>Bacillati</taxon>
        <taxon>Actinomycetota</taxon>
        <taxon>Actinomycetes</taxon>
        <taxon>Mycobacteriales</taxon>
        <taxon>Nocardiaceae</taxon>
        <taxon>Nocardia</taxon>
    </lineage>
</organism>
<evidence type="ECO:0000256" key="4">
    <source>
        <dbReference type="ARBA" id="ARBA00022741"/>
    </source>
</evidence>
<dbReference type="InterPro" id="IPR017871">
    <property type="entry name" value="ABC_transporter-like_CS"/>
</dbReference>
<protein>
    <submittedName>
        <fullName evidence="11">ABC transporter ATP-binding protein/permease</fullName>
    </submittedName>
</protein>
<dbReference type="SUPFAM" id="SSF90123">
    <property type="entry name" value="ABC transporter transmembrane region"/>
    <property type="match status" value="1"/>
</dbReference>
<keyword evidence="3 8" id="KW-0812">Transmembrane</keyword>
<evidence type="ECO:0000256" key="7">
    <source>
        <dbReference type="ARBA" id="ARBA00023136"/>
    </source>
</evidence>
<name>A0A931N2V3_9NOCA</name>
<evidence type="ECO:0000256" key="5">
    <source>
        <dbReference type="ARBA" id="ARBA00022840"/>
    </source>
</evidence>
<dbReference type="SMART" id="SM00382">
    <property type="entry name" value="AAA"/>
    <property type="match status" value="1"/>
</dbReference>
<evidence type="ECO:0000313" key="12">
    <source>
        <dbReference type="Proteomes" id="UP000655751"/>
    </source>
</evidence>
<dbReference type="InterPro" id="IPR050835">
    <property type="entry name" value="ABC_transporter_sub-D"/>
</dbReference>
<feature type="transmembrane region" description="Helical" evidence="8">
    <location>
        <begin position="196"/>
        <end position="216"/>
    </location>
</feature>
<comment type="subcellular location">
    <subcellularLocation>
        <location evidence="1">Cell membrane</location>
        <topology evidence="1">Multi-pass membrane protein</topology>
    </subcellularLocation>
</comment>
<sequence>METSRDWGNEFFESVKWLSIAFSISAVLFAVVAALLLWTTSWGRQFWRVSGAYFTGRGAWRTLLFVAVLLFMTVFAVRMNVLFTYQGNDMYTALAAAAAALAKGDTAGLDAAEAAFWDSLVLFAVLATIHVVRVLLDYYLEQAFDIRWRLWLTEHVTTDWLDGRAFYRARFIDDTIDNPDQRVQEDITGFVQQSRVLSMGGVSAVVTVVSFTQILWDLSGPIPIFGVEIPRAMMFLVLAYVLVTTVVAFWLGRPLIRLNFLYERVTANFRYALVRLRDSAENVAFYRGEGVERRGLLGRFAAVISVYWQVVYRTLKFSGWNLSVNQTAVVFPLILQAPRFFDGSVTLGGVQQTASSFSAIHDSLSFFREAYDDFAAYRAALIRLDGMRAASAESRELPEITVSDLADAVELTGIDVRKPDGTVLIEQLGLRLSSGDALVVKGSSGSGKTTLLRSLAQMWPYGAGELGTPAGDGTLFLSQIPYLPLGDLRTVVCYPAHPDEFSDDDLRDALTKVHLAHLVDRLDEESDWAKILSPGEQQRIAFARILLNRPKVVFLDEATSAVDEGLEFALYNLIRTERPDTILVSVAHRSTVDRHHTQRLELEGNGPWRLEPVAASGGPELSKG</sequence>
<feature type="domain" description="ABC transmembrane type-1" evidence="10">
    <location>
        <begin position="233"/>
        <end position="376"/>
    </location>
</feature>
<keyword evidence="5 11" id="KW-0067">ATP-binding</keyword>
<dbReference type="PROSITE" id="PS50893">
    <property type="entry name" value="ABC_TRANSPORTER_2"/>
    <property type="match status" value="1"/>
</dbReference>
<comment type="caution">
    <text evidence="11">The sequence shown here is derived from an EMBL/GenBank/DDBJ whole genome shotgun (WGS) entry which is preliminary data.</text>
</comment>
<dbReference type="RefSeq" id="WP_196152212.1">
    <property type="nucleotide sequence ID" value="NZ_JADMLG010000012.1"/>
</dbReference>
<evidence type="ECO:0000256" key="6">
    <source>
        <dbReference type="ARBA" id="ARBA00022989"/>
    </source>
</evidence>
<keyword evidence="2" id="KW-0813">Transport</keyword>
<dbReference type="PANTHER" id="PTHR11384:SF59">
    <property type="entry name" value="LYSOSOMAL COBALAMIN TRANSPORTER ABCD4"/>
    <property type="match status" value="1"/>
</dbReference>
<dbReference type="InterPro" id="IPR027417">
    <property type="entry name" value="P-loop_NTPase"/>
</dbReference>
<dbReference type="AlphaFoldDB" id="A0A931N2V3"/>
<dbReference type="InterPro" id="IPR003593">
    <property type="entry name" value="AAA+_ATPase"/>
</dbReference>
<proteinExistence type="predicted"/>
<accession>A0A931N2V3</accession>
<evidence type="ECO:0000256" key="1">
    <source>
        <dbReference type="ARBA" id="ARBA00004651"/>
    </source>
</evidence>
<keyword evidence="4" id="KW-0547">Nucleotide-binding</keyword>
<evidence type="ECO:0000256" key="3">
    <source>
        <dbReference type="ARBA" id="ARBA00022692"/>
    </source>
</evidence>
<feature type="transmembrane region" description="Helical" evidence="8">
    <location>
        <begin position="232"/>
        <end position="251"/>
    </location>
</feature>
<feature type="domain" description="ABC transporter" evidence="9">
    <location>
        <begin position="409"/>
        <end position="622"/>
    </location>
</feature>
<dbReference type="Proteomes" id="UP000655751">
    <property type="component" value="Unassembled WGS sequence"/>
</dbReference>
<dbReference type="GO" id="GO:0005524">
    <property type="term" value="F:ATP binding"/>
    <property type="evidence" value="ECO:0007669"/>
    <property type="project" value="UniProtKB-KW"/>
</dbReference>
<evidence type="ECO:0000259" key="9">
    <source>
        <dbReference type="PROSITE" id="PS50893"/>
    </source>
</evidence>
<feature type="transmembrane region" description="Helical" evidence="8">
    <location>
        <begin position="20"/>
        <end position="38"/>
    </location>
</feature>
<dbReference type="GO" id="GO:0005886">
    <property type="term" value="C:plasma membrane"/>
    <property type="evidence" value="ECO:0007669"/>
    <property type="project" value="UniProtKB-SubCell"/>
</dbReference>
<feature type="transmembrane region" description="Helical" evidence="8">
    <location>
        <begin position="59"/>
        <end position="81"/>
    </location>
</feature>
<dbReference type="InterPro" id="IPR003439">
    <property type="entry name" value="ABC_transporter-like_ATP-bd"/>
</dbReference>
<keyword evidence="7 8" id="KW-0472">Membrane</keyword>
<dbReference type="Pfam" id="PF06472">
    <property type="entry name" value="ABC_membrane_2"/>
    <property type="match status" value="1"/>
</dbReference>
<evidence type="ECO:0000259" key="10">
    <source>
        <dbReference type="PROSITE" id="PS50929"/>
    </source>
</evidence>
<gene>
    <name evidence="11" type="ORF">IT779_26940</name>
</gene>
<reference evidence="11" key="1">
    <citation type="submission" date="2020-11" db="EMBL/GenBank/DDBJ databases">
        <title>Nocardia NEAU-351.nov., a novel actinomycete isolated from the cow dung.</title>
        <authorList>
            <person name="Zhang X."/>
        </authorList>
    </citation>
    <scope>NUCLEOTIDE SEQUENCE</scope>
    <source>
        <strain evidence="11">NEAU-351</strain>
    </source>
</reference>
<dbReference type="PROSITE" id="PS00211">
    <property type="entry name" value="ABC_TRANSPORTER_1"/>
    <property type="match status" value="1"/>
</dbReference>
<dbReference type="GO" id="GO:0140359">
    <property type="term" value="F:ABC-type transporter activity"/>
    <property type="evidence" value="ECO:0007669"/>
    <property type="project" value="InterPro"/>
</dbReference>
<dbReference type="InterPro" id="IPR011527">
    <property type="entry name" value="ABC1_TM_dom"/>
</dbReference>